<reference evidence="3" key="1">
    <citation type="submission" date="2025-08" db="UniProtKB">
        <authorList>
            <consortium name="Ensembl"/>
        </authorList>
    </citation>
    <scope>IDENTIFICATION</scope>
</reference>
<keyword evidence="2" id="KW-0472">Membrane</keyword>
<dbReference type="PANTHER" id="PTHR10404:SF32">
    <property type="entry name" value="INACTIVE N-ACETYLATED-ALPHA-LINKED ACIDIC DIPEPTIDASE-LIKE PROTEIN 2"/>
    <property type="match status" value="1"/>
</dbReference>
<dbReference type="SUPFAM" id="SSF52025">
    <property type="entry name" value="PA domain"/>
    <property type="match status" value="1"/>
</dbReference>
<keyword evidence="2" id="KW-1133">Transmembrane helix</keyword>
<dbReference type="PANTHER" id="PTHR10404">
    <property type="entry name" value="N-ACETYLATED-ALPHA-LINKED ACIDIC DIPEPTIDASE"/>
    <property type="match status" value="1"/>
</dbReference>
<sequence length="829" mass="92440">MEHYLEQIKLPEMSRRDIPGKKMAYQKISADQRASGHSQYLDNDDLQATALDLEWDMEKELEEPGFDQFQLDSSENQNLEHPESVDLNLDSIQPATSPKGRFQRLQEESDYVSHYTRSVPKSNRCNFCRLLKIFCTTTILFILGILVGYYAHTNCPSDAISSGTVDPQLYQEILQTIQAEDIKKSFRNVVELYNSEDDMEISKNIKTHWTSLGLEDVQFVNYSVLLNVPGPSPSTVTLSGSGQCFHPNGQPCSERARTDSSQDLLYSYAAYSAKGTLEAEVIDVSYGTADDLKRIKKMKNITNHIALLKLGKLPLLYKISLLEKAGFGGVLLYIDPCDLPKTVNSNHDTFMVTLNPGGDPSTPGYPSVGGSFRQNRSNFTSLLVQPISASLAAKLISSPTAGTKNDICSPLELPYNEIRIVSMKIQTVTKFQTVTNVIGYVKGLASPDRYIIVGSHHRAVYSYNGQEWASSTAVITAFIRALMLRVKKGWRPDRTIVFCSWGGTTLGNVGSYEWGQDFKKILQKNVVAYVSLHSPIRGNSSLHPVASPSLQQLVVEVKLPTRTCPALLERIGPLNHGTMQLAVGRKNKFNCTRRTRCPETNVSSVQIQGDADYFINHLGVPTVQFTYEDISALEGPSFLSEAAFPQHAINIEEMDPFFNLHETITKLSGEVILQIANEPVLPFNALDIALEVQNSLKGDQLSAHHLLAVAARLRESAELFQSDEMRPANDPKERAPVRVRMLNDILQDMEKSFVVRQVPPGFYRNILYHMDEKTSQFSILMEVWEHCSSLTSNDTLQGALSEVLNSINSAQVYFKAGLEVFQSVSVAKN</sequence>
<dbReference type="InterPro" id="IPR036757">
    <property type="entry name" value="TFR-like_dimer_dom_sf"/>
</dbReference>
<dbReference type="InterPro" id="IPR039373">
    <property type="entry name" value="Peptidase_M28B"/>
</dbReference>
<evidence type="ECO:0000313" key="4">
    <source>
        <dbReference type="Proteomes" id="UP000694398"/>
    </source>
</evidence>
<dbReference type="FunFam" id="3.40.630.10:FF:000101">
    <property type="entry name" value="N-acetylated alpha-linked acidic dipeptidase like 1"/>
    <property type="match status" value="1"/>
</dbReference>
<dbReference type="Gene3D" id="1.20.930.40">
    <property type="entry name" value="Transferrin receptor-like, dimerisation domain"/>
    <property type="match status" value="1"/>
</dbReference>
<dbReference type="Ensembl" id="ENSCLAT00000018304.1">
    <property type="protein sequence ID" value="ENSCLAP00000018126.1"/>
    <property type="gene ID" value="ENSCLAG00000012428.1"/>
</dbReference>
<dbReference type="Gene3D" id="3.40.630.10">
    <property type="entry name" value="Zn peptidases"/>
    <property type="match status" value="1"/>
</dbReference>
<evidence type="ECO:0000256" key="2">
    <source>
        <dbReference type="SAM" id="Phobius"/>
    </source>
</evidence>
<dbReference type="Proteomes" id="UP000694398">
    <property type="component" value="Unassembled WGS sequence"/>
</dbReference>
<dbReference type="SUPFAM" id="SSF53187">
    <property type="entry name" value="Zn-dependent exopeptidases"/>
    <property type="match status" value="1"/>
</dbReference>
<protein>
    <submittedName>
        <fullName evidence="3">N-acetylated alpha-linked acidic dipeptidase like 2</fullName>
    </submittedName>
</protein>
<dbReference type="OMA" id="GYYAHKK"/>
<gene>
    <name evidence="3" type="primary">NAALADL2</name>
</gene>
<dbReference type="FunFam" id="3.50.30.30:FF:000028">
    <property type="entry name" value="N-acetylated alpha-linked acidic dipeptidase like 2"/>
    <property type="match status" value="1"/>
</dbReference>
<accession>A0A8C2VNC3</accession>
<evidence type="ECO:0000256" key="1">
    <source>
        <dbReference type="ARBA" id="ARBA00005634"/>
    </source>
</evidence>
<dbReference type="GeneTree" id="ENSGT01030000234598"/>
<comment type="similarity">
    <text evidence="1">Belongs to the peptidase M28 family. M28B subfamily.</text>
</comment>
<keyword evidence="4" id="KW-1185">Reference proteome</keyword>
<dbReference type="GO" id="GO:0005654">
    <property type="term" value="C:nucleoplasm"/>
    <property type="evidence" value="ECO:0007669"/>
    <property type="project" value="Ensembl"/>
</dbReference>
<feature type="transmembrane region" description="Helical" evidence="2">
    <location>
        <begin position="130"/>
        <end position="151"/>
    </location>
</feature>
<dbReference type="InterPro" id="IPR046450">
    <property type="entry name" value="PA_dom_sf"/>
</dbReference>
<keyword evidence="2" id="KW-0812">Transmembrane</keyword>
<organism evidence="3 4">
    <name type="scientific">Chinchilla lanigera</name>
    <name type="common">Long-tailed chinchilla</name>
    <name type="synonym">Chinchilla villidera</name>
    <dbReference type="NCBI Taxonomy" id="34839"/>
    <lineage>
        <taxon>Eukaryota</taxon>
        <taxon>Metazoa</taxon>
        <taxon>Chordata</taxon>
        <taxon>Craniata</taxon>
        <taxon>Vertebrata</taxon>
        <taxon>Euteleostomi</taxon>
        <taxon>Mammalia</taxon>
        <taxon>Eutheria</taxon>
        <taxon>Euarchontoglires</taxon>
        <taxon>Glires</taxon>
        <taxon>Rodentia</taxon>
        <taxon>Hystricomorpha</taxon>
        <taxon>Chinchillidae</taxon>
        <taxon>Chinchilla</taxon>
    </lineage>
</organism>
<evidence type="ECO:0000313" key="3">
    <source>
        <dbReference type="Ensembl" id="ENSCLAP00000018126.1"/>
    </source>
</evidence>
<dbReference type="AlphaFoldDB" id="A0A8C2VNC3"/>
<name>A0A8C2VNC3_CHILA</name>
<dbReference type="SUPFAM" id="SSF47672">
    <property type="entry name" value="Transferrin receptor-like dimerisation domain"/>
    <property type="match status" value="1"/>
</dbReference>
<reference evidence="3" key="2">
    <citation type="submission" date="2025-09" db="UniProtKB">
        <authorList>
            <consortium name="Ensembl"/>
        </authorList>
    </citation>
    <scope>IDENTIFICATION</scope>
</reference>
<proteinExistence type="inferred from homology"/>
<dbReference type="GO" id="GO:0009617">
    <property type="term" value="P:response to bacterium"/>
    <property type="evidence" value="ECO:0007669"/>
    <property type="project" value="Ensembl"/>
</dbReference>
<dbReference type="Gene3D" id="3.50.30.30">
    <property type="match status" value="1"/>
</dbReference>